<dbReference type="Pfam" id="PF03126">
    <property type="entry name" value="Plus-3"/>
    <property type="match status" value="1"/>
</dbReference>
<dbReference type="GO" id="GO:1990269">
    <property type="term" value="F:RNA polymerase II C-terminal domain phosphoserine binding"/>
    <property type="evidence" value="ECO:0007669"/>
    <property type="project" value="TreeGrafter"/>
</dbReference>
<dbReference type="PANTHER" id="PTHR13115:SF8">
    <property type="entry name" value="RNA POLYMERASE-ASSOCIATED PROTEIN RTF1 HOMOLOG"/>
    <property type="match status" value="1"/>
</dbReference>
<dbReference type="SUPFAM" id="SSF159042">
    <property type="entry name" value="Plus3-like"/>
    <property type="match status" value="1"/>
</dbReference>
<feature type="region of interest" description="Disordered" evidence="5">
    <location>
        <begin position="1"/>
        <end position="107"/>
    </location>
</feature>
<dbReference type="InterPro" id="IPR036128">
    <property type="entry name" value="Plus3-like_sf"/>
</dbReference>
<gene>
    <name evidence="7" type="ORF">F5Z01DRAFT_248762</name>
</gene>
<accession>A0A9P7ZIA2</accession>
<dbReference type="GO" id="GO:0016593">
    <property type="term" value="C:Cdc73/Paf1 complex"/>
    <property type="evidence" value="ECO:0007669"/>
    <property type="project" value="TreeGrafter"/>
</dbReference>
<keyword evidence="2" id="KW-0805">Transcription regulation</keyword>
<evidence type="ECO:0000313" key="8">
    <source>
        <dbReference type="Proteomes" id="UP000887229"/>
    </source>
</evidence>
<dbReference type="OrthoDB" id="166375at2759"/>
<dbReference type="EMBL" id="MU251264">
    <property type="protein sequence ID" value="KAG9252080.1"/>
    <property type="molecule type" value="Genomic_DNA"/>
</dbReference>
<sequence length="597" mass="67335">MSDIDNDLLDLAGGDSGDEGSISEGRDRSESPRRDSKTTSSKKTSRRSRQDASEDEGEAFSEPGSPNSLASAAMDESDSDEEPPARSRAPPAAAAGEGEKYPVDGKYVSHSEKARIEALPELEREQILADRMMEIDRQRQNRLLRQMVENEERKQSQKHKKRSADTAELEDEDDRKTTTRQRVAKGETAMDTLRRARLEKQKRKENQERRRDSYSPRRGSRSPDRDASDDDFARGSRSPEPEATRDVPPPELRDFERVRLGRNEFSQVCHTPGFEDAITGCYIRLSVGPHPETGIEQYRMALIKGFTTSRPYALNGPGGSFITDQYVRAAHGKSIKEFPFIAASSGKFSDAELHRYTVTCQNEGVTLPTKLFLSDKVDEINNLINHKWTNEEIKQRLNRRAEMKRRFDPAERQRVAQKLEEAREKGDDEKADALQEQLDNMGAQRLAFRTSLAPTKSTTTQQHTEQDRLAERNRENRRLNAEAVRKAQLKEKARIREIEAAIERGETVEDDSSRRVRTKAKFIHDVNEKAEQKAGSNGATPTNGSTPSKNGTKSMPAHLAKLQLEQQTEAKGVPTIHKPLMDDDVIGSLDLDIDIDI</sequence>
<protein>
    <recommendedName>
        <fullName evidence="6">Plus3 domain-containing protein</fullName>
    </recommendedName>
</protein>
<feature type="region of interest" description="Disordered" evidence="5">
    <location>
        <begin position="527"/>
        <end position="554"/>
    </location>
</feature>
<feature type="compositionally biased region" description="Polar residues" evidence="5">
    <location>
        <begin position="534"/>
        <end position="553"/>
    </location>
</feature>
<evidence type="ECO:0000256" key="1">
    <source>
        <dbReference type="ARBA" id="ARBA00004123"/>
    </source>
</evidence>
<dbReference type="AlphaFoldDB" id="A0A9P7ZIA2"/>
<feature type="compositionally biased region" description="Basic and acidic residues" evidence="5">
    <location>
        <begin position="97"/>
        <end position="107"/>
    </location>
</feature>
<feature type="region of interest" description="Disordered" evidence="5">
    <location>
        <begin position="140"/>
        <end position="253"/>
    </location>
</feature>
<dbReference type="PROSITE" id="PS51360">
    <property type="entry name" value="PLUS3"/>
    <property type="match status" value="1"/>
</dbReference>
<name>A0A9P7ZIA2_9HYPO</name>
<organism evidence="7 8">
    <name type="scientific">Emericellopsis atlantica</name>
    <dbReference type="NCBI Taxonomy" id="2614577"/>
    <lineage>
        <taxon>Eukaryota</taxon>
        <taxon>Fungi</taxon>
        <taxon>Dikarya</taxon>
        <taxon>Ascomycota</taxon>
        <taxon>Pezizomycotina</taxon>
        <taxon>Sordariomycetes</taxon>
        <taxon>Hypocreomycetidae</taxon>
        <taxon>Hypocreales</taxon>
        <taxon>Bionectriaceae</taxon>
        <taxon>Emericellopsis</taxon>
    </lineage>
</organism>
<feature type="compositionally biased region" description="Basic and acidic residues" evidence="5">
    <location>
        <begin position="192"/>
        <end position="245"/>
    </location>
</feature>
<dbReference type="Proteomes" id="UP000887229">
    <property type="component" value="Unassembled WGS sequence"/>
</dbReference>
<evidence type="ECO:0000259" key="6">
    <source>
        <dbReference type="PROSITE" id="PS51360"/>
    </source>
</evidence>
<evidence type="ECO:0000256" key="2">
    <source>
        <dbReference type="ARBA" id="ARBA00023015"/>
    </source>
</evidence>
<feature type="domain" description="Plus3" evidence="6">
    <location>
        <begin position="249"/>
        <end position="385"/>
    </location>
</feature>
<dbReference type="Gene3D" id="3.90.70.200">
    <property type="entry name" value="Plus-3 domain"/>
    <property type="match status" value="1"/>
</dbReference>
<feature type="compositionally biased region" description="Low complexity" evidence="5">
    <location>
        <begin position="9"/>
        <end position="23"/>
    </location>
</feature>
<evidence type="ECO:0000256" key="5">
    <source>
        <dbReference type="SAM" id="MobiDB-lite"/>
    </source>
</evidence>
<comment type="caution">
    <text evidence="7">The sequence shown here is derived from an EMBL/GenBank/DDBJ whole genome shotgun (WGS) entry which is preliminary data.</text>
</comment>
<reference evidence="7" key="1">
    <citation type="journal article" date="2021" name="IMA Fungus">
        <title>Genomic characterization of three marine fungi, including Emericellopsis atlantica sp. nov. with signatures of a generalist lifestyle and marine biomass degradation.</title>
        <authorList>
            <person name="Hagestad O.C."/>
            <person name="Hou L."/>
            <person name="Andersen J.H."/>
            <person name="Hansen E.H."/>
            <person name="Altermark B."/>
            <person name="Li C."/>
            <person name="Kuhnert E."/>
            <person name="Cox R.J."/>
            <person name="Crous P.W."/>
            <person name="Spatafora J.W."/>
            <person name="Lail K."/>
            <person name="Amirebrahimi M."/>
            <person name="Lipzen A."/>
            <person name="Pangilinan J."/>
            <person name="Andreopoulos W."/>
            <person name="Hayes R.D."/>
            <person name="Ng V."/>
            <person name="Grigoriev I.V."/>
            <person name="Jackson S.A."/>
            <person name="Sutton T.D.S."/>
            <person name="Dobson A.D.W."/>
            <person name="Rama T."/>
        </authorList>
    </citation>
    <scope>NUCLEOTIDE SEQUENCE</scope>
    <source>
        <strain evidence="7">TS7</strain>
    </source>
</reference>
<dbReference type="PANTHER" id="PTHR13115">
    <property type="entry name" value="RNA POLYMERASE-ASSOCIATED PROTEIN RTF1 HOMOLOG"/>
    <property type="match status" value="1"/>
</dbReference>
<evidence type="ECO:0000256" key="4">
    <source>
        <dbReference type="ARBA" id="ARBA00023242"/>
    </source>
</evidence>
<comment type="subcellular location">
    <subcellularLocation>
        <location evidence="1">Nucleus</location>
    </subcellularLocation>
</comment>
<dbReference type="RefSeq" id="XP_046116004.1">
    <property type="nucleotide sequence ID" value="XM_046258476.1"/>
</dbReference>
<evidence type="ECO:0000256" key="3">
    <source>
        <dbReference type="ARBA" id="ARBA00023163"/>
    </source>
</evidence>
<dbReference type="GeneID" id="70289379"/>
<proteinExistence type="predicted"/>
<evidence type="ECO:0000313" key="7">
    <source>
        <dbReference type="EMBL" id="KAG9252080.1"/>
    </source>
</evidence>
<feature type="compositionally biased region" description="Basic and acidic residues" evidence="5">
    <location>
        <begin position="464"/>
        <end position="475"/>
    </location>
</feature>
<dbReference type="FunFam" id="3.90.70.200:FF:000005">
    <property type="entry name" value="Related to Pol II transcription elongation factor"/>
    <property type="match status" value="1"/>
</dbReference>
<feature type="region of interest" description="Disordered" evidence="5">
    <location>
        <begin position="451"/>
        <end position="475"/>
    </location>
</feature>
<feature type="compositionally biased region" description="Low complexity" evidence="5">
    <location>
        <begin position="86"/>
        <end position="96"/>
    </location>
</feature>
<feature type="compositionally biased region" description="Polar residues" evidence="5">
    <location>
        <begin position="452"/>
        <end position="463"/>
    </location>
</feature>
<keyword evidence="3" id="KW-0804">Transcription</keyword>
<keyword evidence="8" id="KW-1185">Reference proteome</keyword>
<feature type="compositionally biased region" description="Basic and acidic residues" evidence="5">
    <location>
        <begin position="24"/>
        <end position="37"/>
    </location>
</feature>
<dbReference type="InterPro" id="IPR004343">
    <property type="entry name" value="Plus-3_dom"/>
</dbReference>
<keyword evidence="4" id="KW-0539">Nucleus</keyword>
<dbReference type="SMART" id="SM00719">
    <property type="entry name" value="Plus3"/>
    <property type="match status" value="1"/>
</dbReference>
<dbReference type="GO" id="GO:0003677">
    <property type="term" value="F:DNA binding"/>
    <property type="evidence" value="ECO:0007669"/>
    <property type="project" value="InterPro"/>
</dbReference>